<name>A0ABN2M6X4_9ACTN</name>
<gene>
    <name evidence="1" type="ORF">GCM10009682_37090</name>
</gene>
<evidence type="ECO:0000313" key="2">
    <source>
        <dbReference type="Proteomes" id="UP001500218"/>
    </source>
</evidence>
<reference evidence="1 2" key="1">
    <citation type="journal article" date="2019" name="Int. J. Syst. Evol. Microbiol.">
        <title>The Global Catalogue of Microorganisms (GCM) 10K type strain sequencing project: providing services to taxonomists for standard genome sequencing and annotation.</title>
        <authorList>
            <consortium name="The Broad Institute Genomics Platform"/>
            <consortium name="The Broad Institute Genome Sequencing Center for Infectious Disease"/>
            <person name="Wu L."/>
            <person name="Ma J."/>
        </authorList>
    </citation>
    <scope>NUCLEOTIDE SEQUENCE [LARGE SCALE GENOMIC DNA]</scope>
    <source>
        <strain evidence="1 2">JCM 13250</strain>
    </source>
</reference>
<sequence length="70" mass="8224">MEKRRHFWNGSWGRLARRDVLLYEDGGQWLIEVRVGGAEGRSRWIPREDEDAALDELRALLSGTADWREL</sequence>
<accession>A0ABN2M6X4</accession>
<dbReference type="Proteomes" id="UP001500218">
    <property type="component" value="Unassembled WGS sequence"/>
</dbReference>
<protein>
    <submittedName>
        <fullName evidence="1">Uncharacterized protein</fullName>
    </submittedName>
</protein>
<organism evidence="1 2">
    <name type="scientific">Luedemannella flava</name>
    <dbReference type="NCBI Taxonomy" id="349316"/>
    <lineage>
        <taxon>Bacteria</taxon>
        <taxon>Bacillati</taxon>
        <taxon>Actinomycetota</taxon>
        <taxon>Actinomycetes</taxon>
        <taxon>Micromonosporales</taxon>
        <taxon>Micromonosporaceae</taxon>
        <taxon>Luedemannella</taxon>
    </lineage>
</organism>
<keyword evidence="2" id="KW-1185">Reference proteome</keyword>
<dbReference type="RefSeq" id="WP_344133449.1">
    <property type="nucleotide sequence ID" value="NZ_BAAALT010000113.1"/>
</dbReference>
<proteinExistence type="predicted"/>
<comment type="caution">
    <text evidence="1">The sequence shown here is derived from an EMBL/GenBank/DDBJ whole genome shotgun (WGS) entry which is preliminary data.</text>
</comment>
<dbReference type="EMBL" id="BAAALT010000113">
    <property type="protein sequence ID" value="GAA1812392.1"/>
    <property type="molecule type" value="Genomic_DNA"/>
</dbReference>
<evidence type="ECO:0000313" key="1">
    <source>
        <dbReference type="EMBL" id="GAA1812392.1"/>
    </source>
</evidence>